<dbReference type="GO" id="GO:0030145">
    <property type="term" value="F:manganese ion binding"/>
    <property type="evidence" value="ECO:0007669"/>
    <property type="project" value="InterPro"/>
</dbReference>
<dbReference type="AlphaFoldDB" id="B3QUF8"/>
<evidence type="ECO:0000256" key="2">
    <source>
        <dbReference type="ARBA" id="ARBA00001936"/>
    </source>
</evidence>
<dbReference type="HOGENOM" id="CLU_017266_1_0_10"/>
<accession>B3QUF8</accession>
<evidence type="ECO:0000256" key="3">
    <source>
        <dbReference type="ARBA" id="ARBA00008766"/>
    </source>
</evidence>
<comment type="similarity">
    <text evidence="3 10">Belongs to the peptidase M24B family.</text>
</comment>
<dbReference type="PANTHER" id="PTHR43226:SF4">
    <property type="entry name" value="XAA-PRO AMINOPEPTIDASE 3"/>
    <property type="match status" value="1"/>
</dbReference>
<evidence type="ECO:0000256" key="4">
    <source>
        <dbReference type="ARBA" id="ARBA00012574"/>
    </source>
</evidence>
<evidence type="ECO:0000313" key="13">
    <source>
        <dbReference type="Proteomes" id="UP000001208"/>
    </source>
</evidence>
<dbReference type="EMBL" id="CP001100">
    <property type="protein sequence ID" value="ACF14407.1"/>
    <property type="molecule type" value="Genomic_DNA"/>
</dbReference>
<dbReference type="InterPro" id="IPR007865">
    <property type="entry name" value="Aminopep_P_N"/>
</dbReference>
<keyword evidence="5" id="KW-0645">Protease</keyword>
<dbReference type="Proteomes" id="UP000001208">
    <property type="component" value="Chromosome"/>
</dbReference>
<dbReference type="RefSeq" id="WP_012500490.1">
    <property type="nucleotide sequence ID" value="NC_011026.1"/>
</dbReference>
<proteinExistence type="inferred from homology"/>
<dbReference type="SMART" id="SM01011">
    <property type="entry name" value="AMP_N"/>
    <property type="match status" value="1"/>
</dbReference>
<comment type="catalytic activity">
    <reaction evidence="1">
        <text>Release of any N-terminal amino acid, including proline, that is linked to proline, even from a dipeptide or tripeptide.</text>
        <dbReference type="EC" id="3.4.11.9"/>
    </reaction>
</comment>
<evidence type="ECO:0000256" key="8">
    <source>
        <dbReference type="ARBA" id="ARBA00023049"/>
    </source>
</evidence>
<dbReference type="STRING" id="517418.Ctha_1953"/>
<dbReference type="GO" id="GO:0006508">
    <property type="term" value="P:proteolysis"/>
    <property type="evidence" value="ECO:0007669"/>
    <property type="project" value="UniProtKB-KW"/>
</dbReference>
<comment type="cofactor">
    <cofactor evidence="2">
        <name>Mn(2+)</name>
        <dbReference type="ChEBI" id="CHEBI:29035"/>
    </cofactor>
</comment>
<protein>
    <recommendedName>
        <fullName evidence="4">Xaa-Pro aminopeptidase</fullName>
        <ecNumber evidence="4">3.4.11.9</ecNumber>
    </recommendedName>
</protein>
<dbReference type="PANTHER" id="PTHR43226">
    <property type="entry name" value="XAA-PRO AMINOPEPTIDASE 3"/>
    <property type="match status" value="1"/>
</dbReference>
<dbReference type="SUPFAM" id="SSF55920">
    <property type="entry name" value="Creatinase/aminopeptidase"/>
    <property type="match status" value="1"/>
</dbReference>
<dbReference type="InterPro" id="IPR000994">
    <property type="entry name" value="Pept_M24"/>
</dbReference>
<dbReference type="InterPro" id="IPR029149">
    <property type="entry name" value="Creatin/AminoP/Spt16_N"/>
</dbReference>
<dbReference type="InterPro" id="IPR052433">
    <property type="entry name" value="X-Pro_dipept-like"/>
</dbReference>
<dbReference type="SUPFAM" id="SSF53092">
    <property type="entry name" value="Creatinase/prolidase N-terminal domain"/>
    <property type="match status" value="1"/>
</dbReference>
<reference evidence="12 13" key="1">
    <citation type="submission" date="2008-06" db="EMBL/GenBank/DDBJ databases">
        <title>Complete sequence of Chloroherpeton thalassium ATCC 35110.</title>
        <authorList>
            <consortium name="US DOE Joint Genome Institute"/>
            <person name="Lucas S."/>
            <person name="Copeland A."/>
            <person name="Lapidus A."/>
            <person name="Glavina del Rio T."/>
            <person name="Dalin E."/>
            <person name="Tice H."/>
            <person name="Bruce D."/>
            <person name="Goodwin L."/>
            <person name="Pitluck S."/>
            <person name="Schmutz J."/>
            <person name="Larimer F."/>
            <person name="Land M."/>
            <person name="Hauser L."/>
            <person name="Kyrpides N."/>
            <person name="Mikhailova N."/>
            <person name="Liu Z."/>
            <person name="Li T."/>
            <person name="Zhao F."/>
            <person name="Overmann J."/>
            <person name="Bryant D.A."/>
            <person name="Richardson P."/>
        </authorList>
    </citation>
    <scope>NUCLEOTIDE SEQUENCE [LARGE SCALE GENOMIC DNA]</scope>
    <source>
        <strain evidence="13">ATCC 35110 / GB-78</strain>
    </source>
</reference>
<dbReference type="PROSITE" id="PS00491">
    <property type="entry name" value="PROLINE_PEPTIDASE"/>
    <property type="match status" value="1"/>
</dbReference>
<sequence length="447" mass="50347">MPTIAQDKYGFLSKDFHQGNRERLREFLPEQSIAIFFAAEVKNRNGDVNFPYRQESSFLYLTGLNEPDAILLMSKDSIRIDGKCTREILFLKETDQKESLWHGKTLQPEAANREIGISYAISKERFSPLIFDTLLQKDTILTVFTYQPENAFSFEKSIIPARQREFQQKLLEKGILMKDADEFLSELRAVKQPIEIDMILKATDVAMMAHKQAIKSCTPGMYEYELAALAEYIFKKEGCLFPAYSPIVASGKNALTLHYDRNAKKIEDGELVLMDMSDEFQGYASDVTRTIPANGKFSALQLMLYRLVLAAHDAALDACRTGNNFAAPHQRACEVLSAGLMKLGIIQKPEDYKNYFMHGTSHTVGLDVHDSPITALEEGNVITIEPGLYIAENSPCDKKYWNIGIRLEDVVMITDEAPFVLSDALPLQPEAIEAMMQETGLGNLPVK</sequence>
<evidence type="ECO:0000256" key="5">
    <source>
        <dbReference type="ARBA" id="ARBA00022670"/>
    </source>
</evidence>
<name>B3QUF8_CHLT3</name>
<dbReference type="GO" id="GO:0070006">
    <property type="term" value="F:metalloaminopeptidase activity"/>
    <property type="evidence" value="ECO:0007669"/>
    <property type="project" value="InterPro"/>
</dbReference>
<keyword evidence="6 10" id="KW-0479">Metal-binding</keyword>
<dbReference type="eggNOG" id="COG0006">
    <property type="taxonomic scope" value="Bacteria"/>
</dbReference>
<organism evidence="12 13">
    <name type="scientific">Chloroherpeton thalassium (strain ATCC 35110 / GB-78)</name>
    <dbReference type="NCBI Taxonomy" id="517418"/>
    <lineage>
        <taxon>Bacteria</taxon>
        <taxon>Pseudomonadati</taxon>
        <taxon>Chlorobiota</taxon>
        <taxon>Chlorobiia</taxon>
        <taxon>Chlorobiales</taxon>
        <taxon>Chloroherpetonaceae</taxon>
        <taxon>Chloroherpeton</taxon>
    </lineage>
</organism>
<evidence type="ECO:0000256" key="6">
    <source>
        <dbReference type="ARBA" id="ARBA00022723"/>
    </source>
</evidence>
<dbReference type="Pfam" id="PF00557">
    <property type="entry name" value="Peptidase_M24"/>
    <property type="match status" value="1"/>
</dbReference>
<gene>
    <name evidence="12" type="ordered locus">Ctha_1953</name>
</gene>
<feature type="domain" description="Aminopeptidase P N-terminal" evidence="11">
    <location>
        <begin position="12"/>
        <end position="151"/>
    </location>
</feature>
<dbReference type="Pfam" id="PF05195">
    <property type="entry name" value="AMP_N"/>
    <property type="match status" value="1"/>
</dbReference>
<evidence type="ECO:0000259" key="11">
    <source>
        <dbReference type="SMART" id="SM01011"/>
    </source>
</evidence>
<keyword evidence="9" id="KW-0464">Manganese</keyword>
<evidence type="ECO:0000256" key="9">
    <source>
        <dbReference type="ARBA" id="ARBA00023211"/>
    </source>
</evidence>
<keyword evidence="8" id="KW-0482">Metalloprotease</keyword>
<dbReference type="KEGG" id="cts:Ctha_1953"/>
<keyword evidence="12" id="KW-0031">Aminopeptidase</keyword>
<keyword evidence="13" id="KW-1185">Reference proteome</keyword>
<keyword evidence="7 12" id="KW-0378">Hydrolase</keyword>
<dbReference type="Gene3D" id="3.40.350.10">
    <property type="entry name" value="Creatinase/prolidase N-terminal domain"/>
    <property type="match status" value="1"/>
</dbReference>
<dbReference type="Gene3D" id="3.90.230.10">
    <property type="entry name" value="Creatinase/methionine aminopeptidase superfamily"/>
    <property type="match status" value="1"/>
</dbReference>
<evidence type="ECO:0000313" key="12">
    <source>
        <dbReference type="EMBL" id="ACF14407.1"/>
    </source>
</evidence>
<dbReference type="InterPro" id="IPR036005">
    <property type="entry name" value="Creatinase/aminopeptidase-like"/>
</dbReference>
<dbReference type="EC" id="3.4.11.9" evidence="4"/>
<evidence type="ECO:0000256" key="7">
    <source>
        <dbReference type="ARBA" id="ARBA00022801"/>
    </source>
</evidence>
<dbReference type="InterPro" id="IPR001131">
    <property type="entry name" value="Peptidase_M24B_aminopep-P_CS"/>
</dbReference>
<evidence type="ECO:0000256" key="1">
    <source>
        <dbReference type="ARBA" id="ARBA00001424"/>
    </source>
</evidence>
<evidence type="ECO:0000256" key="10">
    <source>
        <dbReference type="RuleBase" id="RU000590"/>
    </source>
</evidence>